<keyword evidence="1" id="KW-0406">Ion transport</keyword>
<gene>
    <name evidence="1" type="primary">KCTD2</name>
    <name evidence="1" type="ORF">A306_00006337</name>
</gene>
<keyword evidence="2" id="KW-1185">Reference proteome</keyword>
<name>A0A2I0M780_COLLI</name>
<dbReference type="EMBL" id="AKCR02000032">
    <property type="protein sequence ID" value="PKK25535.1"/>
    <property type="molecule type" value="Genomic_DNA"/>
</dbReference>
<comment type="caution">
    <text evidence="1">The sequence shown here is derived from an EMBL/GenBank/DDBJ whole genome shotgun (WGS) entry which is preliminary data.</text>
</comment>
<dbReference type="Proteomes" id="UP000053872">
    <property type="component" value="Unassembled WGS sequence"/>
</dbReference>
<protein>
    <submittedName>
        <fullName evidence="1">Potassium channel tetramerization domain containing 2</fullName>
    </submittedName>
</protein>
<dbReference type="InParanoid" id="A0A2I0M780"/>
<proteinExistence type="predicted"/>
<sequence length="95" mass="10930">MAGPDSQLEPLRRSLKSAGICPTFHRWESLDLSCAISCTHICHQKKCRDLVVPPRSEQGFQRRNKTTTCKKNPQTSSIFASYLFLVQFLRAELRY</sequence>
<reference evidence="1 2" key="1">
    <citation type="journal article" date="2013" name="Science">
        <title>Genomic diversity and evolution of the head crest in the rock pigeon.</title>
        <authorList>
            <person name="Shapiro M.D."/>
            <person name="Kronenberg Z."/>
            <person name="Li C."/>
            <person name="Domyan E.T."/>
            <person name="Pan H."/>
            <person name="Campbell M."/>
            <person name="Tan H."/>
            <person name="Huff C.D."/>
            <person name="Hu H."/>
            <person name="Vickrey A.I."/>
            <person name="Nielsen S.C."/>
            <person name="Stringham S.A."/>
            <person name="Hu H."/>
            <person name="Willerslev E."/>
            <person name="Gilbert M.T."/>
            <person name="Yandell M."/>
            <person name="Zhang G."/>
            <person name="Wang J."/>
        </authorList>
    </citation>
    <scope>NUCLEOTIDE SEQUENCE [LARGE SCALE GENOMIC DNA]</scope>
    <source>
        <tissue evidence="1">Blood</tissue>
    </source>
</reference>
<keyword evidence="1" id="KW-0813">Transport</keyword>
<evidence type="ECO:0000313" key="1">
    <source>
        <dbReference type="EMBL" id="PKK25535.1"/>
    </source>
</evidence>
<dbReference type="AlphaFoldDB" id="A0A2I0M780"/>
<dbReference type="GO" id="GO:0034220">
    <property type="term" value="P:monoatomic ion transmembrane transport"/>
    <property type="evidence" value="ECO:0007669"/>
    <property type="project" value="UniProtKB-KW"/>
</dbReference>
<keyword evidence="1" id="KW-0407">Ion channel</keyword>
<evidence type="ECO:0000313" key="2">
    <source>
        <dbReference type="Proteomes" id="UP000053872"/>
    </source>
</evidence>
<organism evidence="1 2">
    <name type="scientific">Columba livia</name>
    <name type="common">Rock dove</name>
    <dbReference type="NCBI Taxonomy" id="8932"/>
    <lineage>
        <taxon>Eukaryota</taxon>
        <taxon>Metazoa</taxon>
        <taxon>Chordata</taxon>
        <taxon>Craniata</taxon>
        <taxon>Vertebrata</taxon>
        <taxon>Euteleostomi</taxon>
        <taxon>Archelosauria</taxon>
        <taxon>Archosauria</taxon>
        <taxon>Dinosauria</taxon>
        <taxon>Saurischia</taxon>
        <taxon>Theropoda</taxon>
        <taxon>Coelurosauria</taxon>
        <taxon>Aves</taxon>
        <taxon>Neognathae</taxon>
        <taxon>Neoaves</taxon>
        <taxon>Columbimorphae</taxon>
        <taxon>Columbiformes</taxon>
        <taxon>Columbidae</taxon>
        <taxon>Columba</taxon>
    </lineage>
</organism>
<accession>A0A2I0M780</accession>